<dbReference type="PROSITE" id="PS51034">
    <property type="entry name" value="ZP_2"/>
    <property type="match status" value="1"/>
</dbReference>
<evidence type="ECO:0000256" key="7">
    <source>
        <dbReference type="ARBA" id="ARBA00023180"/>
    </source>
</evidence>
<feature type="domain" description="VWFD" evidence="11">
    <location>
        <begin position="2485"/>
        <end position="2664"/>
    </location>
</feature>
<name>A0A9D3NM50_9TELE</name>
<gene>
    <name evidence="12" type="ORF">KOW79_011006</name>
</gene>
<feature type="domain" description="VWFD" evidence="11">
    <location>
        <begin position="1715"/>
        <end position="1894"/>
    </location>
</feature>
<evidence type="ECO:0008006" key="14">
    <source>
        <dbReference type="Google" id="ProtNLM"/>
    </source>
</evidence>
<feature type="domain" description="ZP" evidence="9">
    <location>
        <begin position="3184"/>
        <end position="3436"/>
    </location>
</feature>
<evidence type="ECO:0000313" key="12">
    <source>
        <dbReference type="EMBL" id="KAG7326081.1"/>
    </source>
</evidence>
<dbReference type="OrthoDB" id="3438930at2759"/>
<dbReference type="Gene3D" id="2.60.40.4100">
    <property type="entry name" value="Zona pellucida, ZP-C domain"/>
    <property type="match status" value="1"/>
</dbReference>
<keyword evidence="13" id="KW-1185">Reference proteome</keyword>
<keyword evidence="2" id="KW-1003">Cell membrane</keyword>
<feature type="domain" description="VWFD" evidence="11">
    <location>
        <begin position="2866"/>
        <end position="3049"/>
    </location>
</feature>
<dbReference type="FunFam" id="2.10.25.10:FF:000055">
    <property type="entry name" value="alpha-tectorin isoform X1"/>
    <property type="match status" value="2"/>
</dbReference>
<keyword evidence="6" id="KW-1015">Disulfide bond</keyword>
<dbReference type="EMBL" id="JAHKSW010000012">
    <property type="protein sequence ID" value="KAG7326081.1"/>
    <property type="molecule type" value="Genomic_DNA"/>
</dbReference>
<evidence type="ECO:0000259" key="10">
    <source>
        <dbReference type="PROSITE" id="PS51220"/>
    </source>
</evidence>
<comment type="subcellular location">
    <subcellularLocation>
        <location evidence="1">Cell membrane</location>
    </subcellularLocation>
</comment>
<feature type="domain" description="VWFD" evidence="11">
    <location>
        <begin position="1135"/>
        <end position="1313"/>
    </location>
</feature>
<dbReference type="InterPro" id="IPR036084">
    <property type="entry name" value="Ser_inhib-like_sf"/>
</dbReference>
<dbReference type="InterPro" id="IPR001007">
    <property type="entry name" value="VWF_dom"/>
</dbReference>
<evidence type="ECO:0000256" key="3">
    <source>
        <dbReference type="ARBA" id="ARBA00022729"/>
    </source>
</evidence>
<keyword evidence="3 8" id="KW-0732">Signal</keyword>
<dbReference type="GO" id="GO:0007160">
    <property type="term" value="P:cell-matrix adhesion"/>
    <property type="evidence" value="ECO:0007669"/>
    <property type="project" value="InterPro"/>
</dbReference>
<dbReference type="GO" id="GO:0005886">
    <property type="term" value="C:plasma membrane"/>
    <property type="evidence" value="ECO:0007669"/>
    <property type="project" value="UniProtKB-SubCell"/>
</dbReference>
<keyword evidence="4" id="KW-0677">Repeat</keyword>
<dbReference type="PROSITE" id="PS51233">
    <property type="entry name" value="VWFD"/>
    <property type="match status" value="7"/>
</dbReference>
<evidence type="ECO:0000256" key="2">
    <source>
        <dbReference type="ARBA" id="ARBA00022475"/>
    </source>
</evidence>
<dbReference type="SMART" id="SM00215">
    <property type="entry name" value="VWC_out"/>
    <property type="match status" value="6"/>
</dbReference>
<dbReference type="SMART" id="SM00216">
    <property type="entry name" value="VWD"/>
    <property type="match status" value="7"/>
</dbReference>
<dbReference type="InterPro" id="IPR055355">
    <property type="entry name" value="ZP-C"/>
</dbReference>
<dbReference type="Proteomes" id="UP000824219">
    <property type="component" value="Linkage Group LG12"/>
</dbReference>
<evidence type="ECO:0000256" key="6">
    <source>
        <dbReference type="ARBA" id="ARBA00023157"/>
    </source>
</evidence>
<reference evidence="12 13" key="1">
    <citation type="submission" date="2021-06" db="EMBL/GenBank/DDBJ databases">
        <title>Chromosome-level genome assembly of the red-tail catfish (Hemibagrus wyckioides).</title>
        <authorList>
            <person name="Shao F."/>
        </authorList>
    </citation>
    <scope>NUCLEOTIDE SEQUENCE [LARGE SCALE GENOMIC DNA]</scope>
    <source>
        <strain evidence="12">EC202008001</strain>
        <tissue evidence="12">Blood</tissue>
    </source>
</reference>
<dbReference type="PROSITE" id="PS51220">
    <property type="entry name" value="NIDO"/>
    <property type="match status" value="1"/>
</dbReference>
<proteinExistence type="predicted"/>
<dbReference type="SMART" id="SM00539">
    <property type="entry name" value="NIDO"/>
    <property type="match status" value="1"/>
</dbReference>
<dbReference type="InterPro" id="IPR002919">
    <property type="entry name" value="TIL_dom"/>
</dbReference>
<dbReference type="Pfam" id="PF06119">
    <property type="entry name" value="NIDO"/>
    <property type="match status" value="2"/>
</dbReference>
<dbReference type="SMART" id="SM00832">
    <property type="entry name" value="C8"/>
    <property type="match status" value="7"/>
</dbReference>
<dbReference type="InterPro" id="IPR003886">
    <property type="entry name" value="NIDO_dom"/>
</dbReference>
<feature type="signal peptide" evidence="8">
    <location>
        <begin position="1"/>
        <end position="27"/>
    </location>
</feature>
<feature type="domain" description="VWFD" evidence="11">
    <location>
        <begin position="2104"/>
        <end position="2282"/>
    </location>
</feature>
<evidence type="ECO:0000256" key="4">
    <source>
        <dbReference type="ARBA" id="ARBA00022737"/>
    </source>
</evidence>
<dbReference type="InterPro" id="IPR052749">
    <property type="entry name" value="Alpha-tectorin"/>
</dbReference>
<feature type="chain" id="PRO_5039576999" description="Alpha-tectorin" evidence="8">
    <location>
        <begin position="28"/>
        <end position="3467"/>
    </location>
</feature>
<dbReference type="Pfam" id="PF01826">
    <property type="entry name" value="TIL"/>
    <property type="match status" value="6"/>
</dbReference>
<protein>
    <recommendedName>
        <fullName evidence="14">Alpha-tectorin</fullName>
    </recommendedName>
</protein>
<dbReference type="Pfam" id="PF12714">
    <property type="entry name" value="TILa"/>
    <property type="match status" value="4"/>
</dbReference>
<dbReference type="InterPro" id="IPR014853">
    <property type="entry name" value="VWF/SSPO/ZAN-like_Cys-rich_dom"/>
</dbReference>
<feature type="domain" description="VWFD" evidence="11">
    <location>
        <begin position="754"/>
        <end position="932"/>
    </location>
</feature>
<evidence type="ECO:0000256" key="1">
    <source>
        <dbReference type="ARBA" id="ARBA00004236"/>
    </source>
</evidence>
<dbReference type="SMART" id="SM00241">
    <property type="entry name" value="ZP"/>
    <property type="match status" value="1"/>
</dbReference>
<organism evidence="12 13">
    <name type="scientific">Hemibagrus wyckioides</name>
    <dbReference type="NCBI Taxonomy" id="337641"/>
    <lineage>
        <taxon>Eukaryota</taxon>
        <taxon>Metazoa</taxon>
        <taxon>Chordata</taxon>
        <taxon>Craniata</taxon>
        <taxon>Vertebrata</taxon>
        <taxon>Euteleostomi</taxon>
        <taxon>Actinopterygii</taxon>
        <taxon>Neopterygii</taxon>
        <taxon>Teleostei</taxon>
        <taxon>Ostariophysi</taxon>
        <taxon>Siluriformes</taxon>
        <taxon>Bagridae</taxon>
        <taxon>Hemibagrus</taxon>
    </lineage>
</organism>
<dbReference type="SUPFAM" id="SSF57567">
    <property type="entry name" value="Serine protease inhibitors"/>
    <property type="match status" value="6"/>
</dbReference>
<dbReference type="Pfam" id="PF00100">
    <property type="entry name" value="Zona_pellucida"/>
    <property type="match status" value="1"/>
</dbReference>
<evidence type="ECO:0000259" key="9">
    <source>
        <dbReference type="PROSITE" id="PS51034"/>
    </source>
</evidence>
<dbReference type="Pfam" id="PF08742">
    <property type="entry name" value="C8"/>
    <property type="match status" value="7"/>
</dbReference>
<sequence length="3467" mass="381895">MKSKEAVTMRCLILLCVLMIHVGVPSSQTTVEQTTPETTLGVTSSHTTVGVTSSHRTVGVTRSHTAVGVTSSHTTVGVTSSHTTVGVTSRHTTRPFYPYGHGDIVNARSDDGSSSVITLQQPFIYFGHTYNQMFVNNNGHLTFDQAWYSYTPYQFPVTGGRDLIAPFWTDLDNRGNGVISYNQFTSGTVLTQATQNINQYFPQLSFTATWVFVATWDRIAYYPFTNTETTFQVVLISNGHYSFLLMNYGVIAPTTRNVQAGYDTADSSYYFSIPGSFQYNYTSFTYSSNVNVPGRWAFRVDHASRGCQFDGNFVQLGAIFWTDNSCQQKCTCTRSGLQCIREPCTFAQACRPAAFQYSCQNVQRRTCTIAGDPHYYTFDNQVFHFQGTCTYVLSESCGNGLPYFRIEGKNEHRGSTHVSWTRLVRVFVYDEVLELVKDHPYEAKVNGTFAATPFSLRNGSIQVYRSGFFVVISTAFGLVVTYDAYSYVTINVPYDYQNSTCGLCGNFNYQREDDFRTPLGEILSSDLEFGDSWKAVGDTDPGCQASGCSGLECARCTTYQRNLYRNSDYCGILGDASGPFANCHSVLLPQIYIDSCVYDLCVGGGYQPILCRSISVYATQCQQQGIQLGQWRRTGFCEPPCPEHSHYEFQGTSCPATCSNPSSPLNCTLPNQESCICDAGYVLSGGTCVPQSNCGCTFNGLYYVEGQSVILDSDCGRLCTCSNMVMTCQHHQCGPQEVCTINNGVRGCRPTSYATCWVDRLGSYHTFDELDFRYQGACELILTRVNGSSTIPNFTVTLQRVPMGPLGFSKILKFEAGGSQISLEMWEGGNIQVDGRFVALPYSVGNGQILIYHSSVNSIIMETSFGVTVRSDWSHLIRITAPNTYTGALAGLCGNFNGNLEDEFYGPGGVLLNSAQEFGDSWRNGSLSAFCIGSDVQSGETSSNFTEYCNIMASSDGPFSQCHSTLNPQIWIANCRDNLEQTHGARKAMCEALHTYAVLCQQNGISVGEWRNITSCDFQCPAHSHYEECGTSCPAACPSLSFPFPCTQHCQEGCQCDNGLVLSGDQCVQPTSCGCFHEGRYRQSGEQFWSGQQCQFHCACDGTSGFVNCSSSSCQEHEICHVIDGEYGCHSRPSATCSASGDPHYTSFDGHRFDFQGTCRYTLATVCNDTLGLPYFQVTARNEAWNGLSVSVTAEVYVNVSGHLVHVSRNTYGTAEIDSETRNLPAILDSGHVSVYSDGWNTFITTDFGLSVSYDGFSVVLITVPGNYSGATCGLCGNFNGDSNDDFRLQSGLVTFSASEFGADWKVGNDTCNDGCGDACPLCQDPSRAQTLCGIITDNQGPLSFCHANVDPLPYFNDCVFDLCLSEHRNDVLCRFIETYVSACQSANVRIYPWRENTTCPINCTVNSHYELCGSDCGHTCSSSTNVTCERTCREGCFCDEGYVRSGGNCVPAEQCGCSYNGFYFQIGEKFWTEHCLQHCECLASNDLHCVSTPCSPAEECVIRNGRLGCYSQMQQTTYIYTLFLYSLPINCPVSRRTFYPFGHGDIVNARSDDGSSSVITLQQPFLYFGHTYNQMFETSFQVVLISNGHYSFILMNYGVIAPTTRNVQAGYDTADSSYYFSIPGSFQYNYTSFTYSSNVNVPGRWAFRVDHASRGCQFDGNFVQLGAIFWTDNSCQQKCTCTRSGLQCIREPCTFAQACRPAAFQYSCQNVQRRTCTIAGDPHYYTFDNQVFHFQGTCTYVLSESCGNGLPYFRIEGKNEHRGSTHVSWTRLVRVFVYDEVLELVKDHPYEAKVNGTFAATPFSLRNGSIQVYRSGFFVVISTAFGLVVTYDAYSYVTINVPYDYQNSTCGLCGNFNYQREDDFRTPLGEILSSDLEFGDSWKAVGDTDPGCQASGCSGLECARCTTYQRNLYRNSDYCGILGDASGPFANCHSVLLPQIYIDSCVYDLCVGGGYQPILCRSISVYATQCQQQGIQLGQWRRTGFCEPPCPEHSHYEFQGTSCPATCSNPSSPLNCTLPNQESCICDAGYVLSGGTCVPQSNCGCTFNGLYYVEGQSVILDSDCGRLCTCSNMVMTCQHHQCGRQEVCTINNGVRGCRPTSYATCWVDRLGSYHTFDELDFRYQGACELILTRVNGSSTIPNFTVTLQRVPMGPLGFSKILKFEAGGSQISLEMWEGGNIQVDGRFVALPYSVGNGQILIYHSSVNSIIMETSFGVTVRSDWSHLIRITAPNTYTGALAGLCGNFNGNLEDEFYGPGGVLLNSAQEFGDSWRNGSLSAFCIGSDVQSGETSSNFTEYCNIMASSDGPFSQCHSTLNPQIWIANCRDNLEQTHGARKAMCEALHTYAVLCQQKGISVGEWRNITSCDFQCPAHSHYEECGTSCPAACPSLSFPFPCTQHCQEGCQCDNGLVLSGDQCVQPTSCGCFHEGHYRQSGEQFWSGQQCQFHCACDGTSGFVNCSSSSCQEHEICHVIDGEYGCHSRPSATCSASGDPHYTSFDGHRFDFQGTCRYTLATVCNDTLGLPYFQVTARNEAWNGLSVSVTAEVYVNVSGHLVHVSRNTYGTAEIDSETRNLPAVLDSGHVSVYSDGWNTFITTDFGLSVSYDGFSVVLITVPGNYSGATCGLCGNFNGDSNDDFRLQSGLVTFSASEFGADWKVGNDTTCNDGCGDACPLCQDPSRAQTLCGIITDNQGPLSFCHANVDPLPYFNDCVFDLCLSEHRNDVLCRFIETYVSACQSANVRIYPWRENTTCPINCTVNSHYELCGSDCGHTCSSSTNVTCERTCREGCFCDEGYVRSGGNCVPAEQCGCSYNGFYFQIGEKFWTEHCLQHCECLASNDLHCVSTPCSPAEECVIRNGRLGCYSQMSTCMVSGDPHYYTFDGAVAHFQGSCSYEISQTCGNVSDNDLQFRVVATNMHRGSTVVSFVSVVDVWLTSQEEQTLITIGQNRKVKVNGNAMNSSTYQISNFAEIYHEQNFIVVNASHELMVYFDGQFTLLVRLGPSFHGSVCGMCGNNNGDPTDDKTLPSGELAPNDAAFGNSWISTTSSPGCGASDQPVDENDCPFREEYSALCSIITNSSGPFQHCHFRISPQSYYSSCVYDLCAYPQTWGQDLLCSAVEAYDAACTMLELLIPNWRSDLSCSGVDPCGDLQCTENEWCGEKDGNYGCFCNENYPRQNPDSYDSTEICESSSGTMSLSRCQLFEAGFLASNLHLHDPSCNGTVHDGRLVFHFDNDDHICGTNLTANGTHFIYENIIQGEVGSTASSIHRKKRLELRFSCIYKLSQTFTMDRELNPIQSIVHKILPGEEGMYQVRMIPYEDAGFSHPYNGRVEIEVGQQIYIGIFVQGVDNRQIATVIDSCWATPVNQANYTVRWDLITRKCPNSNDGTVKILENGVSTTGRFSFKMFSFYEDESRVFLHCSIHLCLLRTHDCAARCFPGYHHRSGRSLGPHDSASISMGPFIWTANSRVV</sequence>
<evidence type="ECO:0000313" key="13">
    <source>
        <dbReference type="Proteomes" id="UP000824219"/>
    </source>
</evidence>
<keyword evidence="7" id="KW-0325">Glycoprotein</keyword>
<dbReference type="CDD" id="cd19941">
    <property type="entry name" value="TIL"/>
    <property type="match status" value="6"/>
</dbReference>
<evidence type="ECO:0000259" key="11">
    <source>
        <dbReference type="PROSITE" id="PS51233"/>
    </source>
</evidence>
<dbReference type="PANTHER" id="PTHR46160">
    <property type="entry name" value="ALPHA-TECTORIN-RELATED"/>
    <property type="match status" value="1"/>
</dbReference>
<dbReference type="InterPro" id="IPR001846">
    <property type="entry name" value="VWF_type-D"/>
</dbReference>
<dbReference type="InterPro" id="IPR025615">
    <property type="entry name" value="TILa_dom"/>
</dbReference>
<accession>A0A9D3NM50</accession>
<dbReference type="InterPro" id="IPR001507">
    <property type="entry name" value="ZP_dom"/>
</dbReference>
<feature type="domain" description="VWFD" evidence="11">
    <location>
        <begin position="365"/>
        <end position="544"/>
    </location>
</feature>
<evidence type="ECO:0000256" key="5">
    <source>
        <dbReference type="ARBA" id="ARBA00023136"/>
    </source>
</evidence>
<comment type="caution">
    <text evidence="12">The sequence shown here is derived from an EMBL/GenBank/DDBJ whole genome shotgun (WGS) entry which is preliminary data.</text>
</comment>
<dbReference type="Gene3D" id="2.60.40.3210">
    <property type="entry name" value="Zona pellucida, ZP-N domain"/>
    <property type="match status" value="1"/>
</dbReference>
<dbReference type="InterPro" id="IPR042235">
    <property type="entry name" value="ZP-C_dom"/>
</dbReference>
<dbReference type="PANTHER" id="PTHR46160:SF9">
    <property type="entry name" value="PROTEIN PRY2-RELATED"/>
    <property type="match status" value="1"/>
</dbReference>
<dbReference type="Pfam" id="PF00094">
    <property type="entry name" value="VWD"/>
    <property type="match status" value="7"/>
</dbReference>
<evidence type="ECO:0000256" key="8">
    <source>
        <dbReference type="SAM" id="SignalP"/>
    </source>
</evidence>
<dbReference type="Gene3D" id="2.10.25.10">
    <property type="entry name" value="Laminin"/>
    <property type="match status" value="6"/>
</dbReference>
<keyword evidence="5" id="KW-0472">Membrane</keyword>
<feature type="domain" description="NIDO" evidence="10">
    <location>
        <begin position="166"/>
        <end position="303"/>
    </location>
</feature>